<gene>
    <name evidence="3" type="ORF">BKA55DRAFT_531980</name>
</gene>
<dbReference type="AlphaFoldDB" id="A0A9P9KVU7"/>
<sequence>MSTERSLFKTTAYGLWSFQFGFLLIAETHQVLVDSFTSSPMLILLLLIPFTFELFLLFTTASYIPILAPWTKRFHKFFYETRDWAMVLPVLSIVWIFGVLLISGLVFTDLIGGGPINRTLGFIQSYLGFVAYIVYIGGVITFIPLPFWAAFVGFQACMRVKNLRSPEEEEAMGLTAKDDDEWNDFEDNRGD</sequence>
<feature type="transmembrane region" description="Helical" evidence="2">
    <location>
        <begin position="84"/>
        <end position="106"/>
    </location>
</feature>
<evidence type="ECO:0000256" key="2">
    <source>
        <dbReference type="SAM" id="Phobius"/>
    </source>
</evidence>
<evidence type="ECO:0000313" key="4">
    <source>
        <dbReference type="Proteomes" id="UP000720189"/>
    </source>
</evidence>
<proteinExistence type="predicted"/>
<keyword evidence="4" id="KW-1185">Reference proteome</keyword>
<feature type="transmembrane region" description="Helical" evidence="2">
    <location>
        <begin position="126"/>
        <end position="154"/>
    </location>
</feature>
<dbReference type="EMBL" id="JAGMUX010000001">
    <property type="protein sequence ID" value="KAH7269328.1"/>
    <property type="molecule type" value="Genomic_DNA"/>
</dbReference>
<protein>
    <submittedName>
        <fullName evidence="3">Uncharacterized protein</fullName>
    </submittedName>
</protein>
<comment type="caution">
    <text evidence="3">The sequence shown here is derived from an EMBL/GenBank/DDBJ whole genome shotgun (WGS) entry which is preliminary data.</text>
</comment>
<keyword evidence="2" id="KW-1133">Transmembrane helix</keyword>
<dbReference type="RefSeq" id="XP_046056096.1">
    <property type="nucleotide sequence ID" value="XM_046189274.1"/>
</dbReference>
<name>A0A9P9KVU7_FUSRE</name>
<feature type="transmembrane region" description="Helical" evidence="2">
    <location>
        <begin position="12"/>
        <end position="29"/>
    </location>
</feature>
<accession>A0A9P9KVU7</accession>
<reference evidence="3" key="1">
    <citation type="journal article" date="2021" name="Nat. Commun.">
        <title>Genetic determinants of endophytism in the Arabidopsis root mycobiome.</title>
        <authorList>
            <person name="Mesny F."/>
            <person name="Miyauchi S."/>
            <person name="Thiergart T."/>
            <person name="Pickel B."/>
            <person name="Atanasova L."/>
            <person name="Karlsson M."/>
            <person name="Huettel B."/>
            <person name="Barry K.W."/>
            <person name="Haridas S."/>
            <person name="Chen C."/>
            <person name="Bauer D."/>
            <person name="Andreopoulos W."/>
            <person name="Pangilinan J."/>
            <person name="LaButti K."/>
            <person name="Riley R."/>
            <person name="Lipzen A."/>
            <person name="Clum A."/>
            <person name="Drula E."/>
            <person name="Henrissat B."/>
            <person name="Kohler A."/>
            <person name="Grigoriev I.V."/>
            <person name="Martin F.M."/>
            <person name="Hacquard S."/>
        </authorList>
    </citation>
    <scope>NUCLEOTIDE SEQUENCE</scope>
    <source>
        <strain evidence="3">MPI-CAGE-AT-0023</strain>
    </source>
</reference>
<dbReference type="OrthoDB" id="5044133at2759"/>
<feature type="transmembrane region" description="Helical" evidence="2">
    <location>
        <begin position="41"/>
        <end position="64"/>
    </location>
</feature>
<dbReference type="GeneID" id="70219228"/>
<organism evidence="3 4">
    <name type="scientific">Fusarium redolens</name>
    <dbReference type="NCBI Taxonomy" id="48865"/>
    <lineage>
        <taxon>Eukaryota</taxon>
        <taxon>Fungi</taxon>
        <taxon>Dikarya</taxon>
        <taxon>Ascomycota</taxon>
        <taxon>Pezizomycotina</taxon>
        <taxon>Sordariomycetes</taxon>
        <taxon>Hypocreomycetidae</taxon>
        <taxon>Hypocreales</taxon>
        <taxon>Nectriaceae</taxon>
        <taxon>Fusarium</taxon>
        <taxon>Fusarium redolens species complex</taxon>
    </lineage>
</organism>
<keyword evidence="2" id="KW-0472">Membrane</keyword>
<dbReference type="Proteomes" id="UP000720189">
    <property type="component" value="Unassembled WGS sequence"/>
</dbReference>
<feature type="region of interest" description="Disordered" evidence="1">
    <location>
        <begin position="170"/>
        <end position="191"/>
    </location>
</feature>
<evidence type="ECO:0000313" key="3">
    <source>
        <dbReference type="EMBL" id="KAH7269328.1"/>
    </source>
</evidence>
<keyword evidence="2" id="KW-0812">Transmembrane</keyword>
<evidence type="ECO:0000256" key="1">
    <source>
        <dbReference type="SAM" id="MobiDB-lite"/>
    </source>
</evidence>